<proteinExistence type="predicted"/>
<evidence type="ECO:0000313" key="3">
    <source>
        <dbReference type="Proteomes" id="UP001501578"/>
    </source>
</evidence>
<reference evidence="3" key="1">
    <citation type="journal article" date="2019" name="Int. J. Syst. Evol. Microbiol.">
        <title>The Global Catalogue of Microorganisms (GCM) 10K type strain sequencing project: providing services to taxonomists for standard genome sequencing and annotation.</title>
        <authorList>
            <consortium name="The Broad Institute Genomics Platform"/>
            <consortium name="The Broad Institute Genome Sequencing Center for Infectious Disease"/>
            <person name="Wu L."/>
            <person name="Ma J."/>
        </authorList>
    </citation>
    <scope>NUCLEOTIDE SEQUENCE [LARGE SCALE GENOMIC DNA]</scope>
    <source>
        <strain evidence="3">JCM 11136</strain>
    </source>
</reference>
<sequence length="116" mass="12860">MNRSRHLRTIRTTALLLVTVGTLVAAVIGPLYVPAAWLPFLAAFYLTSMPLAQHADIPPVGVNDPWTDARWQRHLKLIALRGLTREEANTALERLCIPRIPAKAWTQATAPAESTR</sequence>
<keyword evidence="1" id="KW-0472">Membrane</keyword>
<dbReference type="RefSeq" id="WP_343950427.1">
    <property type="nucleotide sequence ID" value="NZ_BAAAHQ010000013.1"/>
</dbReference>
<keyword evidence="1" id="KW-0812">Transmembrane</keyword>
<evidence type="ECO:0000313" key="2">
    <source>
        <dbReference type="EMBL" id="GAA0927274.1"/>
    </source>
</evidence>
<gene>
    <name evidence="2" type="ORF">GCM10009560_29740</name>
</gene>
<dbReference type="EMBL" id="BAAAHQ010000013">
    <property type="protein sequence ID" value="GAA0927274.1"/>
    <property type="molecule type" value="Genomic_DNA"/>
</dbReference>
<protein>
    <submittedName>
        <fullName evidence="2">Uncharacterized protein</fullName>
    </submittedName>
</protein>
<accession>A0ABP3ZX42</accession>
<evidence type="ECO:0000256" key="1">
    <source>
        <dbReference type="SAM" id="Phobius"/>
    </source>
</evidence>
<keyword evidence="3" id="KW-1185">Reference proteome</keyword>
<comment type="caution">
    <text evidence="2">The sequence shown here is derived from an EMBL/GenBank/DDBJ whole genome shotgun (WGS) entry which is preliminary data.</text>
</comment>
<dbReference type="Proteomes" id="UP001501578">
    <property type="component" value="Unassembled WGS sequence"/>
</dbReference>
<feature type="transmembrane region" description="Helical" evidence="1">
    <location>
        <begin position="12"/>
        <end position="33"/>
    </location>
</feature>
<keyword evidence="1" id="KW-1133">Transmembrane helix</keyword>
<name>A0ABP3ZX42_9ACTN</name>
<organism evidence="2 3">
    <name type="scientific">Nonomuraea longicatena</name>
    <dbReference type="NCBI Taxonomy" id="83682"/>
    <lineage>
        <taxon>Bacteria</taxon>
        <taxon>Bacillati</taxon>
        <taxon>Actinomycetota</taxon>
        <taxon>Actinomycetes</taxon>
        <taxon>Streptosporangiales</taxon>
        <taxon>Streptosporangiaceae</taxon>
        <taxon>Nonomuraea</taxon>
    </lineage>
</organism>